<reference evidence="3" key="1">
    <citation type="submission" date="2019-09" db="EMBL/GenBank/DDBJ databases">
        <title>Distinct polysaccharide growth profiles of human intestinal Prevotella copri isolates.</title>
        <authorList>
            <person name="Fehlner-Peach H."/>
            <person name="Magnabosco C."/>
            <person name="Raghavan V."/>
            <person name="Scher J.U."/>
            <person name="Tett A."/>
            <person name="Cox L.M."/>
            <person name="Gottsegen C."/>
            <person name="Watters A."/>
            <person name="Wiltshire- Gordon J.D."/>
            <person name="Segata N."/>
            <person name="Bonneau R."/>
            <person name="Littman D.R."/>
        </authorList>
    </citation>
    <scope>NUCLEOTIDE SEQUENCE [LARGE SCALE GENOMIC DNA]</scope>
    <source>
        <strain evidence="3">BU41712</strain>
    </source>
</reference>
<protein>
    <recommendedName>
        <fullName evidence="4">Lipoprotein</fullName>
    </recommendedName>
</protein>
<proteinExistence type="predicted"/>
<dbReference type="Proteomes" id="UP000423156">
    <property type="component" value="Unassembled WGS sequence"/>
</dbReference>
<dbReference type="RefSeq" id="WP_153082211.1">
    <property type="nucleotide sequence ID" value="NZ_JBALJZ010000001.1"/>
</dbReference>
<evidence type="ECO:0008006" key="4">
    <source>
        <dbReference type="Google" id="ProtNLM"/>
    </source>
</evidence>
<dbReference type="PROSITE" id="PS51257">
    <property type="entry name" value="PROKAR_LIPOPROTEIN"/>
    <property type="match status" value="1"/>
</dbReference>
<evidence type="ECO:0000256" key="1">
    <source>
        <dbReference type="SAM" id="SignalP"/>
    </source>
</evidence>
<dbReference type="AlphaFoldDB" id="A0AA90VE40"/>
<sequence>MKKILCFIMLVLLLVSCSKDSYDELPANYIEVNGNRLQVNYLNIDGGYFTIGSSENNHINAIGVHYKDSFSDIDYNKKVYFSDAIDCIEFVDVIKENMSYQYQNLKEFSSDSYYCIEKEDNGMYRVDVNIKTSQHSLKIKYLGKRDN</sequence>
<keyword evidence="1" id="KW-0732">Signal</keyword>
<gene>
    <name evidence="2" type="ORF">F7D71_08490</name>
</gene>
<comment type="caution">
    <text evidence="2">The sequence shown here is derived from an EMBL/GenBank/DDBJ whole genome shotgun (WGS) entry which is preliminary data.</text>
</comment>
<dbReference type="EMBL" id="VZBZ01000111">
    <property type="protein sequence ID" value="MQN77892.1"/>
    <property type="molecule type" value="Genomic_DNA"/>
</dbReference>
<feature type="signal peptide" evidence="1">
    <location>
        <begin position="1"/>
        <end position="21"/>
    </location>
</feature>
<accession>A0AA90VE40</accession>
<name>A0AA90VE40_9BACT</name>
<evidence type="ECO:0000313" key="2">
    <source>
        <dbReference type="EMBL" id="MQN77892.1"/>
    </source>
</evidence>
<evidence type="ECO:0000313" key="3">
    <source>
        <dbReference type="Proteomes" id="UP000423156"/>
    </source>
</evidence>
<organism evidence="2 3">
    <name type="scientific">Segatella copri</name>
    <dbReference type="NCBI Taxonomy" id="165179"/>
    <lineage>
        <taxon>Bacteria</taxon>
        <taxon>Pseudomonadati</taxon>
        <taxon>Bacteroidota</taxon>
        <taxon>Bacteroidia</taxon>
        <taxon>Bacteroidales</taxon>
        <taxon>Prevotellaceae</taxon>
        <taxon>Segatella</taxon>
    </lineage>
</organism>
<feature type="chain" id="PRO_5043278701" description="Lipoprotein" evidence="1">
    <location>
        <begin position="22"/>
        <end position="147"/>
    </location>
</feature>